<name>A0ABQ7CF65_BRACR</name>
<evidence type="ECO:0000313" key="3">
    <source>
        <dbReference type="Proteomes" id="UP000266723"/>
    </source>
</evidence>
<accession>A0ABQ7CF65</accession>
<gene>
    <name evidence="2" type="ORF">DY000_02000051</name>
</gene>
<dbReference type="Gene3D" id="3.30.420.10">
    <property type="entry name" value="Ribonuclease H-like superfamily/Ribonuclease H"/>
    <property type="match status" value="1"/>
</dbReference>
<dbReference type="EMBL" id="QGKV02000832">
    <property type="protein sequence ID" value="KAF3550549.1"/>
    <property type="molecule type" value="Genomic_DNA"/>
</dbReference>
<dbReference type="SUPFAM" id="SSF53098">
    <property type="entry name" value="Ribonuclease H-like"/>
    <property type="match status" value="1"/>
</dbReference>
<dbReference type="Pfam" id="PF13456">
    <property type="entry name" value="RVT_3"/>
    <property type="match status" value="1"/>
</dbReference>
<evidence type="ECO:0000313" key="2">
    <source>
        <dbReference type="EMBL" id="KAF3550549.1"/>
    </source>
</evidence>
<organism evidence="2 3">
    <name type="scientific">Brassica cretica</name>
    <name type="common">Mustard</name>
    <dbReference type="NCBI Taxonomy" id="69181"/>
    <lineage>
        <taxon>Eukaryota</taxon>
        <taxon>Viridiplantae</taxon>
        <taxon>Streptophyta</taxon>
        <taxon>Embryophyta</taxon>
        <taxon>Tracheophyta</taxon>
        <taxon>Spermatophyta</taxon>
        <taxon>Magnoliopsida</taxon>
        <taxon>eudicotyledons</taxon>
        <taxon>Gunneridae</taxon>
        <taxon>Pentapetalae</taxon>
        <taxon>rosids</taxon>
        <taxon>malvids</taxon>
        <taxon>Brassicales</taxon>
        <taxon>Brassicaceae</taxon>
        <taxon>Brassiceae</taxon>
        <taxon>Brassica</taxon>
    </lineage>
</organism>
<keyword evidence="3" id="KW-1185">Reference proteome</keyword>
<feature type="domain" description="RNase H type-1" evidence="1">
    <location>
        <begin position="51"/>
        <end position="129"/>
    </location>
</feature>
<dbReference type="InterPro" id="IPR012337">
    <property type="entry name" value="RNaseH-like_sf"/>
</dbReference>
<dbReference type="PANTHER" id="PTHR34146">
    <property type="entry name" value="POLYNUCLEOTIDYL TRANSFERASE, RIBONUCLEASE H-LIKE SUPERFAMILY PROTEIN-RELATED"/>
    <property type="match status" value="1"/>
</dbReference>
<proteinExistence type="predicted"/>
<protein>
    <recommendedName>
        <fullName evidence="1">RNase H type-1 domain-containing protein</fullName>
    </recommendedName>
</protein>
<dbReference type="PANTHER" id="PTHR34146:SF11">
    <property type="entry name" value="RIBONUCLEASE H-LIKE SUPERFAMILY PROTEIN"/>
    <property type="match status" value="1"/>
</dbReference>
<reference evidence="2 3" key="1">
    <citation type="journal article" date="2020" name="BMC Genomics">
        <title>Intraspecific diversification of the crop wild relative Brassica cretica Lam. using demographic model selection.</title>
        <authorList>
            <person name="Kioukis A."/>
            <person name="Michalopoulou V.A."/>
            <person name="Briers L."/>
            <person name="Pirintsos S."/>
            <person name="Studholme D.J."/>
            <person name="Pavlidis P."/>
            <person name="Sarris P.F."/>
        </authorList>
    </citation>
    <scope>NUCLEOTIDE SEQUENCE [LARGE SCALE GENOMIC DNA]</scope>
    <source>
        <strain evidence="3">cv. PFS-1207/04</strain>
    </source>
</reference>
<dbReference type="Proteomes" id="UP000266723">
    <property type="component" value="Unassembled WGS sequence"/>
</dbReference>
<sequence>MVEGKCKSVEACERVARLDCTHQTPTGSPNDCSINNATQTQPPENSFLYFSDAAWNSASYAGGWGWICSDSAGATLLQISISCATVASALVAKALALKAAIVAAKSLNIKDLICCSDSKGLINLITRNTFVIALQGILHDIKMNQNDVIMTTSPENPDGHLQNLSTLQTCSCKVTSI</sequence>
<dbReference type="InterPro" id="IPR002156">
    <property type="entry name" value="RNaseH_domain"/>
</dbReference>
<dbReference type="InterPro" id="IPR036397">
    <property type="entry name" value="RNaseH_sf"/>
</dbReference>
<comment type="caution">
    <text evidence="2">The sequence shown here is derived from an EMBL/GenBank/DDBJ whole genome shotgun (WGS) entry which is preliminary data.</text>
</comment>
<evidence type="ECO:0000259" key="1">
    <source>
        <dbReference type="Pfam" id="PF13456"/>
    </source>
</evidence>